<dbReference type="Proteomes" id="UP000005237">
    <property type="component" value="Unassembled WGS sequence"/>
</dbReference>
<sequence>MEKQVLRRKLKWAGHVSRMKYDRWAKIVSEWDPRGSARPRGRPPKRWADDIKDSIKIFIHNEALRGNLGHGRRRIGILEARRAWSTVGRDRVTWRSLPGSSQPERLETAVDINDGDTDIEEELSHSCKQMIVPSKSQVLFYVSTCTHLRLNHQGSELQVTDPSDFPLLDIWAENVCDEAPFWIVESYGRRVAVVTDTAPRSILSLVFPFLRPRRTVPTFSIIDWNGEVLGYYALGSDGIEVQDTRHEPIAKAFCDPDPSGGSTWRVVCEKNSQRQLAVLTADGRLSFSSEIALPLKLLLLCTLSRAVVQRSRPSCFPFFR</sequence>
<dbReference type="EnsemblMetazoa" id="CJA14558b.1">
    <property type="protein sequence ID" value="CJA14558b.1"/>
    <property type="gene ID" value="WBGene00133762"/>
</dbReference>
<name>A0A8R1DWY6_CAEJA</name>
<keyword evidence="2" id="KW-1185">Reference proteome</keyword>
<accession>A0A8R1DWY6</accession>
<dbReference type="AlphaFoldDB" id="A0A8R1DWY6"/>
<protein>
    <submittedName>
        <fullName evidence="1">Uncharacterized protein</fullName>
    </submittedName>
</protein>
<organism evidence="1 2">
    <name type="scientific">Caenorhabditis japonica</name>
    <dbReference type="NCBI Taxonomy" id="281687"/>
    <lineage>
        <taxon>Eukaryota</taxon>
        <taxon>Metazoa</taxon>
        <taxon>Ecdysozoa</taxon>
        <taxon>Nematoda</taxon>
        <taxon>Chromadorea</taxon>
        <taxon>Rhabditida</taxon>
        <taxon>Rhabditina</taxon>
        <taxon>Rhabditomorpha</taxon>
        <taxon>Rhabditoidea</taxon>
        <taxon>Rhabditidae</taxon>
        <taxon>Peloderinae</taxon>
        <taxon>Caenorhabditis</taxon>
    </lineage>
</organism>
<evidence type="ECO:0000313" key="2">
    <source>
        <dbReference type="Proteomes" id="UP000005237"/>
    </source>
</evidence>
<proteinExistence type="predicted"/>
<evidence type="ECO:0000313" key="1">
    <source>
        <dbReference type="EnsemblMetazoa" id="CJA14558b.1"/>
    </source>
</evidence>
<reference evidence="1" key="2">
    <citation type="submission" date="2022-06" db="UniProtKB">
        <authorList>
            <consortium name="EnsemblMetazoa"/>
        </authorList>
    </citation>
    <scope>IDENTIFICATION</scope>
    <source>
        <strain evidence="1">DF5081</strain>
    </source>
</reference>
<reference evidence="2" key="1">
    <citation type="submission" date="2010-08" db="EMBL/GenBank/DDBJ databases">
        <authorList>
            <consortium name="Caenorhabditis japonica Sequencing Consortium"/>
            <person name="Wilson R.K."/>
        </authorList>
    </citation>
    <scope>NUCLEOTIDE SEQUENCE [LARGE SCALE GENOMIC DNA]</scope>
    <source>
        <strain evidence="2">DF5081</strain>
    </source>
</reference>